<keyword evidence="2" id="KW-1003">Cell membrane</keyword>
<dbReference type="GO" id="GO:0005886">
    <property type="term" value="C:plasma membrane"/>
    <property type="evidence" value="ECO:0007669"/>
    <property type="project" value="UniProtKB-SubCell"/>
</dbReference>
<evidence type="ECO:0000256" key="4">
    <source>
        <dbReference type="ARBA" id="ARBA00022989"/>
    </source>
</evidence>
<dbReference type="STRING" id="1120990.SAMN03080614_100390"/>
<dbReference type="InterPro" id="IPR027379">
    <property type="entry name" value="CLS_N"/>
</dbReference>
<feature type="transmembrane region" description="Helical" evidence="6">
    <location>
        <begin position="41"/>
        <end position="60"/>
    </location>
</feature>
<reference evidence="9" key="1">
    <citation type="submission" date="2016-10" db="EMBL/GenBank/DDBJ databases">
        <authorList>
            <person name="Varghese N."/>
            <person name="Submissions S."/>
        </authorList>
    </citation>
    <scope>NUCLEOTIDE SEQUENCE [LARGE SCALE GENOMIC DNA]</scope>
    <source>
        <strain evidence="9">DSM 13577</strain>
    </source>
</reference>
<evidence type="ECO:0000256" key="3">
    <source>
        <dbReference type="ARBA" id="ARBA00022692"/>
    </source>
</evidence>
<proteinExistence type="predicted"/>
<feature type="transmembrane region" description="Helical" evidence="6">
    <location>
        <begin position="7"/>
        <end position="29"/>
    </location>
</feature>
<accession>A0A1H9YLL5</accession>
<evidence type="ECO:0000313" key="9">
    <source>
        <dbReference type="Proteomes" id="UP000243819"/>
    </source>
</evidence>
<dbReference type="OrthoDB" id="3243324at2"/>
<dbReference type="RefSeq" id="WP_091348568.1">
    <property type="nucleotide sequence ID" value="NZ_FOIF01000003.1"/>
</dbReference>
<dbReference type="Pfam" id="PF13396">
    <property type="entry name" value="PLDc_N"/>
    <property type="match status" value="1"/>
</dbReference>
<evidence type="ECO:0000313" key="8">
    <source>
        <dbReference type="EMBL" id="SES69473.1"/>
    </source>
</evidence>
<evidence type="ECO:0000259" key="7">
    <source>
        <dbReference type="Pfam" id="PF13396"/>
    </source>
</evidence>
<dbReference type="AlphaFoldDB" id="A0A1H9YLL5"/>
<feature type="domain" description="Cardiolipin synthase N-terminal" evidence="7">
    <location>
        <begin position="23"/>
        <end position="61"/>
    </location>
</feature>
<dbReference type="EMBL" id="FOIF01000003">
    <property type="protein sequence ID" value="SES69473.1"/>
    <property type="molecule type" value="Genomic_DNA"/>
</dbReference>
<name>A0A1H9YLL5_9FIRM</name>
<keyword evidence="3 6" id="KW-0812">Transmembrane</keyword>
<keyword evidence="9" id="KW-1185">Reference proteome</keyword>
<protein>
    <submittedName>
        <fullName evidence="8">Phospholipase_D-nuclease N-terminal</fullName>
    </submittedName>
</protein>
<evidence type="ECO:0000256" key="6">
    <source>
        <dbReference type="SAM" id="Phobius"/>
    </source>
</evidence>
<evidence type="ECO:0000256" key="1">
    <source>
        <dbReference type="ARBA" id="ARBA00004651"/>
    </source>
</evidence>
<keyword evidence="5 6" id="KW-0472">Membrane</keyword>
<keyword evidence="4 6" id="KW-1133">Transmembrane helix</keyword>
<organism evidence="8 9">
    <name type="scientific">Anaerobranca gottschalkii DSM 13577</name>
    <dbReference type="NCBI Taxonomy" id="1120990"/>
    <lineage>
        <taxon>Bacteria</taxon>
        <taxon>Bacillati</taxon>
        <taxon>Bacillota</taxon>
        <taxon>Clostridia</taxon>
        <taxon>Eubacteriales</taxon>
        <taxon>Proteinivoracaceae</taxon>
        <taxon>Anaerobranca</taxon>
    </lineage>
</organism>
<evidence type="ECO:0000256" key="5">
    <source>
        <dbReference type="ARBA" id="ARBA00023136"/>
    </source>
</evidence>
<dbReference type="Proteomes" id="UP000243819">
    <property type="component" value="Unassembled WGS sequence"/>
</dbReference>
<comment type="subcellular location">
    <subcellularLocation>
        <location evidence="1">Cell membrane</location>
        <topology evidence="1">Multi-pass membrane protein</topology>
    </subcellularLocation>
</comment>
<evidence type="ECO:0000256" key="2">
    <source>
        <dbReference type="ARBA" id="ARBA00022475"/>
    </source>
</evidence>
<gene>
    <name evidence="8" type="ORF">SAMN03080614_100390</name>
</gene>
<sequence length="65" mass="7503">MGANILTLPFLLPLLFVEIALKLYCLYLLFKDGGEHLPKWAWAFIILFVSTLGPISFLIFGKRRY</sequence>